<dbReference type="SUPFAM" id="SSF50891">
    <property type="entry name" value="Cyclophilin-like"/>
    <property type="match status" value="2"/>
</dbReference>
<keyword evidence="7" id="KW-1185">Reference proteome</keyword>
<dbReference type="SMART" id="SM00796">
    <property type="entry name" value="AHS1"/>
    <property type="match status" value="1"/>
</dbReference>
<dbReference type="InterPro" id="IPR003833">
    <property type="entry name" value="CT_C_D"/>
</dbReference>
<dbReference type="Gene3D" id="2.40.100.10">
    <property type="entry name" value="Cyclophilin-like"/>
    <property type="match status" value="2"/>
</dbReference>
<dbReference type="Pfam" id="PF02682">
    <property type="entry name" value="CT_C_D"/>
    <property type="match status" value="1"/>
</dbReference>
<dbReference type="PANTHER" id="PTHR43309:SF3">
    <property type="entry name" value="5-OXOPROLINASE SUBUNIT C"/>
    <property type="match status" value="1"/>
</dbReference>
<protein>
    <submittedName>
        <fullName evidence="6">KipI family sensor histidine kinase inhibitor</fullName>
    </submittedName>
</protein>
<evidence type="ECO:0000256" key="2">
    <source>
        <dbReference type="ARBA" id="ARBA00022801"/>
    </source>
</evidence>
<dbReference type="AlphaFoldDB" id="A0A4R1J7V4"/>
<evidence type="ECO:0000313" key="6">
    <source>
        <dbReference type="EMBL" id="TCK46621.1"/>
    </source>
</evidence>
<dbReference type="Gene3D" id="3.30.1360.40">
    <property type="match status" value="1"/>
</dbReference>
<dbReference type="InterPro" id="IPR052708">
    <property type="entry name" value="PxpC"/>
</dbReference>
<feature type="domain" description="Carboxyltransferase" evidence="5">
    <location>
        <begin position="250"/>
        <end position="524"/>
    </location>
</feature>
<dbReference type="Proteomes" id="UP000295565">
    <property type="component" value="Unassembled WGS sequence"/>
</dbReference>
<sequence>MRFLPVNLTALLVELTTLEQAIALHRNLINEPIEGIMQMLPAARTVLIEYDPLYLSKQQLAQQISQRSFEQSSLSLGKLVKIDVEYNGCDLGEVAEYLNLSVNALIDWHTEAPFQVAFTGFAPGFAYLKALGTSLVVPRRNSPRAKIPAGSVALAGEFSGIYPKDSPGGWQLIGQTSQAMWDLKRERPALLEPGDRVQFVNAQKIAITVPKIIERSSPPSSVAPSTNGLIVNSSGLFTTFQDLGRVNKASQGVSPSGAMDQYAYRVANRLVGNCLDEAVIELTHGHFSACVAGELVVALTGAPCQLSVKDQEGRAVECQFNQPFALCEGDTLSIGASNAGVRSYLAVRGGWLCDKVLESASFDSLAKLGPLPLRVGDRILARTSSLLSAVQTNYCEPTERYPTTRDVVKLDIVLGPHCDWFSEHALDVLSSARWVVAKQSDRIGIRLESTETLERKVAYELPSEGVVAGSIQVPANGQPLIFMRDHPLTGGYPVIACITDYHLDLVAQLPVGASVQFHPISPFAEI</sequence>
<dbReference type="SUPFAM" id="SSF160467">
    <property type="entry name" value="PH0987 N-terminal domain-like"/>
    <property type="match status" value="1"/>
</dbReference>
<gene>
    <name evidence="6" type="ORF">EV690_3572</name>
</gene>
<dbReference type="GO" id="GO:0005524">
    <property type="term" value="F:ATP binding"/>
    <property type="evidence" value="ECO:0007669"/>
    <property type="project" value="UniProtKB-KW"/>
</dbReference>
<dbReference type="PANTHER" id="PTHR43309">
    <property type="entry name" value="5-OXOPROLINASE SUBUNIT C"/>
    <property type="match status" value="1"/>
</dbReference>
<dbReference type="NCBIfam" id="TIGR00724">
    <property type="entry name" value="urea_amlyse_rel"/>
    <property type="match status" value="1"/>
</dbReference>
<accession>A0A4R1J7V4</accession>
<organism evidence="6 7">
    <name type="scientific">Celerinatantimonas diazotrophica</name>
    <dbReference type="NCBI Taxonomy" id="412034"/>
    <lineage>
        <taxon>Bacteria</taxon>
        <taxon>Pseudomonadati</taxon>
        <taxon>Pseudomonadota</taxon>
        <taxon>Gammaproteobacteria</taxon>
        <taxon>Celerinatantimonadaceae</taxon>
        <taxon>Celerinatantimonas</taxon>
    </lineage>
</organism>
<dbReference type="SMART" id="SM00797">
    <property type="entry name" value="AHS2"/>
    <property type="match status" value="1"/>
</dbReference>
<name>A0A4R1J7V4_9GAMM</name>
<keyword evidence="2" id="KW-0378">Hydrolase</keyword>
<keyword evidence="3" id="KW-0067">ATP-binding</keyword>
<reference evidence="6 7" key="1">
    <citation type="submission" date="2019-03" db="EMBL/GenBank/DDBJ databases">
        <title>Genomic Encyclopedia of Type Strains, Phase IV (KMG-IV): sequencing the most valuable type-strain genomes for metagenomic binning, comparative biology and taxonomic classification.</title>
        <authorList>
            <person name="Goeker M."/>
        </authorList>
    </citation>
    <scope>NUCLEOTIDE SEQUENCE [LARGE SCALE GENOMIC DNA]</scope>
    <source>
        <strain evidence="6 7">DSM 18577</strain>
    </source>
</reference>
<evidence type="ECO:0000259" key="4">
    <source>
        <dbReference type="SMART" id="SM00796"/>
    </source>
</evidence>
<dbReference type="GO" id="GO:0016787">
    <property type="term" value="F:hydrolase activity"/>
    <property type="evidence" value="ECO:0007669"/>
    <property type="project" value="UniProtKB-KW"/>
</dbReference>
<dbReference type="EMBL" id="SMGD01000018">
    <property type="protein sequence ID" value="TCK46621.1"/>
    <property type="molecule type" value="Genomic_DNA"/>
</dbReference>
<keyword evidence="1" id="KW-0547">Nucleotide-binding</keyword>
<evidence type="ECO:0000256" key="1">
    <source>
        <dbReference type="ARBA" id="ARBA00022741"/>
    </source>
</evidence>
<dbReference type="RefSeq" id="WP_131914303.1">
    <property type="nucleotide sequence ID" value="NZ_OU594967.1"/>
</dbReference>
<proteinExistence type="predicted"/>
<evidence type="ECO:0000259" key="5">
    <source>
        <dbReference type="SMART" id="SM00797"/>
    </source>
</evidence>
<dbReference type="InterPro" id="IPR029000">
    <property type="entry name" value="Cyclophilin-like_dom_sf"/>
</dbReference>
<evidence type="ECO:0000256" key="3">
    <source>
        <dbReference type="ARBA" id="ARBA00022840"/>
    </source>
</evidence>
<dbReference type="OrthoDB" id="9768696at2"/>
<dbReference type="Pfam" id="PF02626">
    <property type="entry name" value="CT_A_B"/>
    <property type="match status" value="1"/>
</dbReference>
<dbReference type="InterPro" id="IPR003778">
    <property type="entry name" value="CT_A_B"/>
</dbReference>
<comment type="caution">
    <text evidence="6">The sequence shown here is derived from an EMBL/GenBank/DDBJ whole genome shotgun (WGS) entry which is preliminary data.</text>
</comment>
<evidence type="ECO:0000313" key="7">
    <source>
        <dbReference type="Proteomes" id="UP000295565"/>
    </source>
</evidence>
<feature type="domain" description="Carboxyltransferase" evidence="4">
    <location>
        <begin position="1"/>
        <end position="191"/>
    </location>
</feature>